<evidence type="ECO:0000313" key="1">
    <source>
        <dbReference type="EMBL" id="QED29784.1"/>
    </source>
</evidence>
<dbReference type="OrthoDB" id="9803665at2"/>
<reference evidence="1 2" key="1">
    <citation type="submission" date="2019-08" db="EMBL/GenBank/DDBJ databases">
        <authorList>
            <person name="Liang Q."/>
        </authorList>
    </citation>
    <scope>NUCLEOTIDE SEQUENCE [LARGE SCALE GENOMIC DNA]</scope>
    <source>
        <strain evidence="1 2">V1718</strain>
    </source>
</reference>
<dbReference type="RefSeq" id="WP_146963017.1">
    <property type="nucleotide sequence ID" value="NZ_CP042467.1"/>
</dbReference>
<dbReference type="KEGG" id="bbae:FRD01_21630"/>
<dbReference type="EMBL" id="CP042467">
    <property type="protein sequence ID" value="QED29784.1"/>
    <property type="molecule type" value="Genomic_DNA"/>
</dbReference>
<name>A0A5B8XWI1_9DELT</name>
<accession>A0A5B8XWI1</accession>
<protein>
    <submittedName>
        <fullName evidence="1">Uncharacterized protein</fullName>
    </submittedName>
</protein>
<dbReference type="Proteomes" id="UP000321595">
    <property type="component" value="Chromosome"/>
</dbReference>
<evidence type="ECO:0000313" key="2">
    <source>
        <dbReference type="Proteomes" id="UP000321595"/>
    </source>
</evidence>
<sequence length="569" mass="63780">MEKLESTLIEVLSFPCGVSSAGYPYFEQEAWETFRDRVPHLFTAGTRVLEILERLKPEADENRARAIKVAEQIVKTACITAPTDLWLMRHVLRTFNELGLYQRLLEGEAIYPAETWVDGVRLNPSELETDLHFLLARGVVEQYDESFRIAGHDRVREYQRIVERHPAALTRIWERALRAETMSPSEVDLLASLGQNLEESKQTVQNHWIPTLEEIEIGYRLVPLVLAMRASMDLSGFEQGAHLGTLRAGHPRVAQSAQRILECAGWLDGETVTALGARGFARAPGPFGIIETYNGYMERSADILLNRCESVWVERSANVGASQDANAGTFKKANDALDKFRADTGFEFQVFVEHAIGRGEATRQRFQRDGDRLQYVGADLEDAAIDAAIVEQQAGRLPANMFFVRHADIGKPEVLIAEMQAAGVATYGAVMMVGNGFHEVRNQSDETMVEVFKGYARAGFILLFTEENALSVDDLRATAYNTYHAGFKYVHEKSGQGLRPSEPRPKPRLGKPLRAPWSLCAKQAGYTRLDVYCTRTRTIYPHKPASGHNPSISVNHFFVPDLILAEIEK</sequence>
<keyword evidence="2" id="KW-1185">Reference proteome</keyword>
<organism evidence="1 2">
    <name type="scientific">Microvenator marinus</name>
    <dbReference type="NCBI Taxonomy" id="2600177"/>
    <lineage>
        <taxon>Bacteria</taxon>
        <taxon>Deltaproteobacteria</taxon>
        <taxon>Bradymonadales</taxon>
        <taxon>Microvenatoraceae</taxon>
        <taxon>Microvenator</taxon>
    </lineage>
</organism>
<gene>
    <name evidence="1" type="ORF">FRD01_21630</name>
</gene>
<dbReference type="AlphaFoldDB" id="A0A5B8XWI1"/>
<proteinExistence type="predicted"/>